<dbReference type="STRING" id="487685.SAMN04488696_0689"/>
<dbReference type="SUPFAM" id="SSF54637">
    <property type="entry name" value="Thioesterase/thiol ester dehydrase-isomerase"/>
    <property type="match status" value="1"/>
</dbReference>
<comment type="similarity">
    <text evidence="1">Belongs to the 4-hydroxybenzoyl-CoA thioesterase family.</text>
</comment>
<dbReference type="InterPro" id="IPR029069">
    <property type="entry name" value="HotDog_dom_sf"/>
</dbReference>
<dbReference type="CDD" id="cd00586">
    <property type="entry name" value="4HBT"/>
    <property type="match status" value="1"/>
</dbReference>
<dbReference type="AlphaFoldDB" id="A0A1I4PJ79"/>
<accession>A0A1I4PJ79</accession>
<dbReference type="Proteomes" id="UP000198535">
    <property type="component" value="Unassembled WGS sequence"/>
</dbReference>
<evidence type="ECO:0000256" key="1">
    <source>
        <dbReference type="ARBA" id="ARBA00005953"/>
    </source>
</evidence>
<sequence length="138" mass="15914">MFKTTVTPRFGDIDGLKHANNIAIAIWFEQARNPVFRLFTPDLDLSYENWKLIMARTEYDYVGEMFYGSDVEIITYVSRIGNSSFVVTQEAWQNGRKGAIGRSTIVHYDFINQRSAPIPDDIRKELGEHLQEESDSCK</sequence>
<protein>
    <submittedName>
        <fullName evidence="3">Acyl-CoA thioester hydrolase</fullName>
    </submittedName>
</protein>
<organism evidence="3 4">
    <name type="scientific">Methanolobus profundi</name>
    <dbReference type="NCBI Taxonomy" id="487685"/>
    <lineage>
        <taxon>Archaea</taxon>
        <taxon>Methanobacteriati</taxon>
        <taxon>Methanobacteriota</taxon>
        <taxon>Stenosarchaea group</taxon>
        <taxon>Methanomicrobia</taxon>
        <taxon>Methanosarcinales</taxon>
        <taxon>Methanosarcinaceae</taxon>
        <taxon>Methanolobus</taxon>
    </lineage>
</organism>
<dbReference type="Pfam" id="PF13279">
    <property type="entry name" value="4HBT_2"/>
    <property type="match status" value="1"/>
</dbReference>
<dbReference type="OrthoDB" id="56956at2157"/>
<dbReference type="PANTHER" id="PTHR31793">
    <property type="entry name" value="4-HYDROXYBENZOYL-COA THIOESTERASE FAMILY MEMBER"/>
    <property type="match status" value="1"/>
</dbReference>
<keyword evidence="4" id="KW-1185">Reference proteome</keyword>
<dbReference type="PANTHER" id="PTHR31793:SF27">
    <property type="entry name" value="NOVEL THIOESTERASE SUPERFAMILY DOMAIN AND SAPOSIN A-TYPE DOMAIN CONTAINING PROTEIN (0610012H03RIK)"/>
    <property type="match status" value="1"/>
</dbReference>
<keyword evidence="2 3" id="KW-0378">Hydrolase</keyword>
<reference evidence="4" key="1">
    <citation type="submission" date="2016-10" db="EMBL/GenBank/DDBJ databases">
        <authorList>
            <person name="Varghese N."/>
            <person name="Submissions S."/>
        </authorList>
    </citation>
    <scope>NUCLEOTIDE SEQUENCE [LARGE SCALE GENOMIC DNA]</scope>
    <source>
        <strain evidence="4">Mob M</strain>
    </source>
</reference>
<dbReference type="InterPro" id="IPR050563">
    <property type="entry name" value="4-hydroxybenzoyl-CoA_TE"/>
</dbReference>
<evidence type="ECO:0000313" key="4">
    <source>
        <dbReference type="Proteomes" id="UP000198535"/>
    </source>
</evidence>
<evidence type="ECO:0000256" key="2">
    <source>
        <dbReference type="ARBA" id="ARBA00022801"/>
    </source>
</evidence>
<gene>
    <name evidence="3" type="ORF">SAMN04488696_0689</name>
</gene>
<dbReference type="RefSeq" id="WP_091933165.1">
    <property type="nucleotide sequence ID" value="NZ_FOUJ01000001.1"/>
</dbReference>
<dbReference type="Gene3D" id="3.10.129.10">
    <property type="entry name" value="Hotdog Thioesterase"/>
    <property type="match status" value="1"/>
</dbReference>
<dbReference type="EMBL" id="FOUJ01000001">
    <property type="protein sequence ID" value="SFM27704.1"/>
    <property type="molecule type" value="Genomic_DNA"/>
</dbReference>
<proteinExistence type="inferred from homology"/>
<dbReference type="GO" id="GO:0047617">
    <property type="term" value="F:fatty acyl-CoA hydrolase activity"/>
    <property type="evidence" value="ECO:0007669"/>
    <property type="project" value="TreeGrafter"/>
</dbReference>
<evidence type="ECO:0000313" key="3">
    <source>
        <dbReference type="EMBL" id="SFM27704.1"/>
    </source>
</evidence>
<name>A0A1I4PJ79_9EURY</name>